<reference evidence="5 7" key="1">
    <citation type="journal article" date="2017" name="Nature">
        <title>The sunflower genome provides insights into oil metabolism, flowering and Asterid evolution.</title>
        <authorList>
            <person name="Badouin H."/>
            <person name="Gouzy J."/>
            <person name="Grassa C.J."/>
            <person name="Murat F."/>
            <person name="Staton S.E."/>
            <person name="Cottret L."/>
            <person name="Lelandais-Briere C."/>
            <person name="Owens G.L."/>
            <person name="Carrere S."/>
            <person name="Mayjonade B."/>
            <person name="Legrand L."/>
            <person name="Gill N."/>
            <person name="Kane N.C."/>
            <person name="Bowers J.E."/>
            <person name="Hubner S."/>
            <person name="Bellec A."/>
            <person name="Berard A."/>
            <person name="Berges H."/>
            <person name="Blanchet N."/>
            <person name="Boniface M.C."/>
            <person name="Brunel D."/>
            <person name="Catrice O."/>
            <person name="Chaidir N."/>
            <person name="Claudel C."/>
            <person name="Donnadieu C."/>
            <person name="Faraut T."/>
            <person name="Fievet G."/>
            <person name="Helmstetter N."/>
            <person name="King M."/>
            <person name="Knapp S.J."/>
            <person name="Lai Z."/>
            <person name="Le Paslier M.C."/>
            <person name="Lippi Y."/>
            <person name="Lorenzon L."/>
            <person name="Mandel J.R."/>
            <person name="Marage G."/>
            <person name="Marchand G."/>
            <person name="Marquand E."/>
            <person name="Bret-Mestries E."/>
            <person name="Morien E."/>
            <person name="Nambeesan S."/>
            <person name="Nguyen T."/>
            <person name="Pegot-Espagnet P."/>
            <person name="Pouilly N."/>
            <person name="Raftis F."/>
            <person name="Sallet E."/>
            <person name="Schiex T."/>
            <person name="Thomas J."/>
            <person name="Vandecasteele C."/>
            <person name="Vares D."/>
            <person name="Vear F."/>
            <person name="Vautrin S."/>
            <person name="Crespi M."/>
            <person name="Mangin B."/>
            <person name="Burke J.M."/>
            <person name="Salse J."/>
            <person name="Munos S."/>
            <person name="Vincourt P."/>
            <person name="Rieseberg L.H."/>
            <person name="Langlade N.B."/>
        </authorList>
    </citation>
    <scope>NUCLEOTIDE SEQUENCE [LARGE SCALE GENOMIC DNA]</scope>
    <source>
        <strain evidence="7">cv. SF193</strain>
        <tissue evidence="5">Leaves</tissue>
    </source>
</reference>
<gene>
    <name evidence="6" type="ORF">HannXRQ_Chr01g0004401</name>
    <name evidence="5" type="ORF">HanXRQr2_Chr01g0006291</name>
</gene>
<dbReference type="AlphaFoldDB" id="A0A251VKK4"/>
<name>A0A251VKK4_HELAN</name>
<dbReference type="Proteomes" id="UP000215914">
    <property type="component" value="Chromosome 1"/>
</dbReference>
<dbReference type="PANTHER" id="PTHR32099:SF30">
    <property type="entry name" value="OS03G0564600 PROTEIN"/>
    <property type="match status" value="1"/>
</dbReference>
<evidence type="ECO:0000256" key="3">
    <source>
        <dbReference type="SAM" id="SignalP"/>
    </source>
</evidence>
<evidence type="ECO:0000256" key="2">
    <source>
        <dbReference type="ARBA" id="ARBA00022737"/>
    </source>
</evidence>
<sequence>MKIMLLTLLFLIMPGSGHGQCSRTSATTTFAKNKRNLLDLLIKNTPLHDGFYNSSVGSNSDQVYGVAQCKANISTNVCANCLNSSITLVDGCSESPEIESIHSLCITKITNKNIFGVWTNSSTATYGNQGLEDPLVFSKGFAMMEDLASNAPYQPLMYQAAVIDVGVDGKRYGLAQCGRYLSRLNCRSCLEDRLQGFRSYVENRTGWEILGSSCSMWYSNVSDTYKTLNVSVVEIAPLTMPSDGQVPPGTTSVTSGAKRCHGRIVTETKIWISTFTILFLATQGFHFS</sequence>
<dbReference type="Gramene" id="mRNA:HanXRQr2_Chr01g0006291">
    <property type="protein sequence ID" value="mRNA:HanXRQr2_Chr01g0006291"/>
    <property type="gene ID" value="HanXRQr2_Chr01g0006291"/>
</dbReference>
<feature type="chain" id="PRO_5012987715" evidence="3">
    <location>
        <begin position="20"/>
        <end position="288"/>
    </location>
</feature>
<protein>
    <submittedName>
        <fullName evidence="5 6">Gnk2-like domain-containing protein</fullName>
    </submittedName>
</protein>
<dbReference type="OMA" id="AQCKANI"/>
<keyword evidence="7" id="KW-1185">Reference proteome</keyword>
<evidence type="ECO:0000259" key="4">
    <source>
        <dbReference type="PROSITE" id="PS51473"/>
    </source>
</evidence>
<organism evidence="6 7">
    <name type="scientific">Helianthus annuus</name>
    <name type="common">Common sunflower</name>
    <dbReference type="NCBI Taxonomy" id="4232"/>
    <lineage>
        <taxon>Eukaryota</taxon>
        <taxon>Viridiplantae</taxon>
        <taxon>Streptophyta</taxon>
        <taxon>Embryophyta</taxon>
        <taxon>Tracheophyta</taxon>
        <taxon>Spermatophyta</taxon>
        <taxon>Magnoliopsida</taxon>
        <taxon>eudicotyledons</taxon>
        <taxon>Gunneridae</taxon>
        <taxon>Pentapetalae</taxon>
        <taxon>asterids</taxon>
        <taxon>campanulids</taxon>
        <taxon>Asterales</taxon>
        <taxon>Asteraceae</taxon>
        <taxon>Asteroideae</taxon>
        <taxon>Heliantheae alliance</taxon>
        <taxon>Heliantheae</taxon>
        <taxon>Helianthus</taxon>
    </lineage>
</organism>
<evidence type="ECO:0000256" key="1">
    <source>
        <dbReference type="ARBA" id="ARBA00022729"/>
    </source>
</evidence>
<keyword evidence="2" id="KW-0677">Repeat</keyword>
<dbReference type="Gene3D" id="3.30.430.20">
    <property type="entry name" value="Gnk2 domain, C-X8-C-X2-C motif"/>
    <property type="match status" value="2"/>
</dbReference>
<feature type="domain" description="Gnk2-homologous" evidence="4">
    <location>
        <begin position="117"/>
        <end position="223"/>
    </location>
</feature>
<evidence type="ECO:0000313" key="5">
    <source>
        <dbReference type="EMBL" id="KAF5820796.1"/>
    </source>
</evidence>
<reference evidence="5" key="3">
    <citation type="submission" date="2020-06" db="EMBL/GenBank/DDBJ databases">
        <title>Helianthus annuus Genome sequencing and assembly Release 2.</title>
        <authorList>
            <person name="Gouzy J."/>
            <person name="Langlade N."/>
            <person name="Munos S."/>
        </authorList>
    </citation>
    <scope>NUCLEOTIDE SEQUENCE</scope>
    <source>
        <tissue evidence="5">Leaves</tissue>
    </source>
</reference>
<dbReference type="PANTHER" id="PTHR32099">
    <property type="entry name" value="CYSTEINE-RICH REPEAT SECRETORY PROTEIN"/>
    <property type="match status" value="1"/>
</dbReference>
<dbReference type="EMBL" id="MNCJ02000316">
    <property type="protein sequence ID" value="KAF5820796.1"/>
    <property type="molecule type" value="Genomic_DNA"/>
</dbReference>
<dbReference type="CDD" id="cd23509">
    <property type="entry name" value="Gnk2-like"/>
    <property type="match status" value="2"/>
</dbReference>
<reference evidence="6" key="2">
    <citation type="submission" date="2017-02" db="EMBL/GenBank/DDBJ databases">
        <title>Sunflower complete genome.</title>
        <authorList>
            <person name="Langlade N."/>
            <person name="Munos S."/>
        </authorList>
    </citation>
    <scope>NUCLEOTIDE SEQUENCE [LARGE SCALE GENOMIC DNA]</scope>
    <source>
        <tissue evidence="6">Leaves</tissue>
    </source>
</reference>
<dbReference type="InterPro" id="IPR002902">
    <property type="entry name" value="GNK2"/>
</dbReference>
<proteinExistence type="predicted"/>
<feature type="domain" description="Gnk2-homologous" evidence="4">
    <location>
        <begin position="12"/>
        <end position="114"/>
    </location>
</feature>
<keyword evidence="1 3" id="KW-0732">Signal</keyword>
<dbReference type="Pfam" id="PF01657">
    <property type="entry name" value="Stress-antifung"/>
    <property type="match status" value="2"/>
</dbReference>
<dbReference type="InterPro" id="IPR038408">
    <property type="entry name" value="GNK2_sf"/>
</dbReference>
<dbReference type="EMBL" id="CM007890">
    <property type="protein sequence ID" value="OTG36145.1"/>
    <property type="molecule type" value="Genomic_DNA"/>
</dbReference>
<dbReference type="InParanoid" id="A0A251VKK4"/>
<dbReference type="PROSITE" id="PS51473">
    <property type="entry name" value="GNK2"/>
    <property type="match status" value="2"/>
</dbReference>
<evidence type="ECO:0000313" key="7">
    <source>
        <dbReference type="Proteomes" id="UP000215914"/>
    </source>
</evidence>
<evidence type="ECO:0000313" key="6">
    <source>
        <dbReference type="EMBL" id="OTG36145.1"/>
    </source>
</evidence>
<feature type="signal peptide" evidence="3">
    <location>
        <begin position="1"/>
        <end position="19"/>
    </location>
</feature>
<accession>A0A251VKK4</accession>